<gene>
    <name evidence="8" type="ORF">FMUND_6740</name>
</gene>
<dbReference type="InterPro" id="IPR052337">
    <property type="entry name" value="SAT4-like"/>
</dbReference>
<evidence type="ECO:0000256" key="5">
    <source>
        <dbReference type="ARBA" id="ARBA00038359"/>
    </source>
</evidence>
<sequence length="303" mass="33431">MATPPHHTQAYLDANEGPTILGVTIAVSILSTIFVVGRVYTRKWILGALRLDDWLTIAAVVLEWCQVGVAAVAVRNGNGRHFDTLTVTQQQNAIFFTVVGFPFGVTAFGLPKLAVVSLLTKLMNPGRLHKIFLWILVGCCMLGLMGCTIDLFAQCSPVESQWTFSITDKKCWSPHVLIDFAIYAGSLSAFTDLYLAVYPAVVLFQLQMNKRKKIALSVALGIGSIATIVAIYKCTRLPSLVSRDFSYDTSDLVIWTVLWWKPLWVAELSDPLRGTGTATRQVNDDWILNSATVEKCEAITEQT</sequence>
<keyword evidence="9" id="KW-1185">Reference proteome</keyword>
<dbReference type="OrthoDB" id="5429740at2759"/>
<protein>
    <submittedName>
        <fullName evidence="8">Integral membrane protein</fullName>
    </submittedName>
</protein>
<feature type="transmembrane region" description="Helical" evidence="6">
    <location>
        <begin position="214"/>
        <end position="232"/>
    </location>
</feature>
<organism evidence="8 9">
    <name type="scientific">Fusarium mundagurra</name>
    <dbReference type="NCBI Taxonomy" id="1567541"/>
    <lineage>
        <taxon>Eukaryota</taxon>
        <taxon>Fungi</taxon>
        <taxon>Dikarya</taxon>
        <taxon>Ascomycota</taxon>
        <taxon>Pezizomycotina</taxon>
        <taxon>Sordariomycetes</taxon>
        <taxon>Hypocreomycetidae</taxon>
        <taxon>Hypocreales</taxon>
        <taxon>Nectriaceae</taxon>
        <taxon>Fusarium</taxon>
        <taxon>Fusarium fujikuroi species complex</taxon>
    </lineage>
</organism>
<comment type="similarity">
    <text evidence="5">Belongs to the SAT4 family.</text>
</comment>
<keyword evidence="4 6" id="KW-0472">Membrane</keyword>
<dbReference type="Pfam" id="PF20684">
    <property type="entry name" value="Fung_rhodopsin"/>
    <property type="match status" value="1"/>
</dbReference>
<comment type="caution">
    <text evidence="8">The sequence shown here is derived from an EMBL/GenBank/DDBJ whole genome shotgun (WGS) entry which is preliminary data.</text>
</comment>
<feature type="transmembrane region" description="Helical" evidence="6">
    <location>
        <begin position="20"/>
        <end position="41"/>
    </location>
</feature>
<reference evidence="8 9" key="1">
    <citation type="submission" date="2020-05" db="EMBL/GenBank/DDBJ databases">
        <title>Identification and distribution of gene clusters putatively required for synthesis of sphingolipid metabolism inhibitors in phylogenetically diverse species of the filamentous fungus Fusarium.</title>
        <authorList>
            <person name="Kim H.-S."/>
            <person name="Busman M."/>
            <person name="Brown D.W."/>
            <person name="Divon H."/>
            <person name="Uhlig S."/>
            <person name="Proctor R.H."/>
        </authorList>
    </citation>
    <scope>NUCLEOTIDE SEQUENCE [LARGE SCALE GENOMIC DNA]</scope>
    <source>
        <strain evidence="8 9">NRRL 66235</strain>
    </source>
</reference>
<evidence type="ECO:0000256" key="6">
    <source>
        <dbReference type="SAM" id="Phobius"/>
    </source>
</evidence>
<accession>A0A8H5YN58</accession>
<evidence type="ECO:0000256" key="4">
    <source>
        <dbReference type="ARBA" id="ARBA00023136"/>
    </source>
</evidence>
<dbReference type="PANTHER" id="PTHR33048:SF155">
    <property type="entry name" value="INTEGRAL MEMBRANE PROTEIN"/>
    <property type="match status" value="1"/>
</dbReference>
<evidence type="ECO:0000256" key="3">
    <source>
        <dbReference type="ARBA" id="ARBA00022989"/>
    </source>
</evidence>
<evidence type="ECO:0000313" key="8">
    <source>
        <dbReference type="EMBL" id="KAF5715673.1"/>
    </source>
</evidence>
<evidence type="ECO:0000259" key="7">
    <source>
        <dbReference type="Pfam" id="PF20684"/>
    </source>
</evidence>
<feature type="transmembrane region" description="Helical" evidence="6">
    <location>
        <begin position="94"/>
        <end position="119"/>
    </location>
</feature>
<name>A0A8H5YN58_9HYPO</name>
<feature type="transmembrane region" description="Helical" evidence="6">
    <location>
        <begin position="131"/>
        <end position="153"/>
    </location>
</feature>
<evidence type="ECO:0000313" key="9">
    <source>
        <dbReference type="Proteomes" id="UP000544331"/>
    </source>
</evidence>
<evidence type="ECO:0000256" key="1">
    <source>
        <dbReference type="ARBA" id="ARBA00004141"/>
    </source>
</evidence>
<feature type="domain" description="Rhodopsin" evidence="7">
    <location>
        <begin position="38"/>
        <end position="257"/>
    </location>
</feature>
<feature type="transmembrane region" description="Helical" evidence="6">
    <location>
        <begin position="53"/>
        <end position="74"/>
    </location>
</feature>
<dbReference type="EMBL" id="JAAOAN010000221">
    <property type="protein sequence ID" value="KAF5715673.1"/>
    <property type="molecule type" value="Genomic_DNA"/>
</dbReference>
<proteinExistence type="inferred from homology"/>
<evidence type="ECO:0000256" key="2">
    <source>
        <dbReference type="ARBA" id="ARBA00022692"/>
    </source>
</evidence>
<comment type="subcellular location">
    <subcellularLocation>
        <location evidence="1">Membrane</location>
        <topology evidence="1">Multi-pass membrane protein</topology>
    </subcellularLocation>
</comment>
<dbReference type="PANTHER" id="PTHR33048">
    <property type="entry name" value="PTH11-LIKE INTEGRAL MEMBRANE PROTEIN (AFU_ORTHOLOGUE AFUA_5G11245)"/>
    <property type="match status" value="1"/>
</dbReference>
<keyword evidence="2 6" id="KW-0812">Transmembrane</keyword>
<dbReference type="InterPro" id="IPR049326">
    <property type="entry name" value="Rhodopsin_dom_fungi"/>
</dbReference>
<dbReference type="GO" id="GO:0016020">
    <property type="term" value="C:membrane"/>
    <property type="evidence" value="ECO:0007669"/>
    <property type="project" value="UniProtKB-SubCell"/>
</dbReference>
<dbReference type="Proteomes" id="UP000544331">
    <property type="component" value="Unassembled WGS sequence"/>
</dbReference>
<dbReference type="AlphaFoldDB" id="A0A8H5YN58"/>
<feature type="transmembrane region" description="Helical" evidence="6">
    <location>
        <begin position="180"/>
        <end position="202"/>
    </location>
</feature>
<keyword evidence="3 6" id="KW-1133">Transmembrane helix</keyword>